<comment type="similarity">
    <text evidence="2">Belongs to the class-I pyridoxal-phosphate-dependent aminotransferase family.</text>
</comment>
<reference evidence="11" key="1">
    <citation type="submission" date="2016-11" db="UniProtKB">
        <authorList>
            <consortium name="WormBaseParasite"/>
        </authorList>
    </citation>
    <scope>IDENTIFICATION</scope>
</reference>
<dbReference type="Gene3D" id="3.40.640.10">
    <property type="entry name" value="Type I PLP-dependent aspartate aminotransferase-like (Major domain)"/>
    <property type="match status" value="1"/>
</dbReference>
<comment type="cofactor">
    <cofactor evidence="1">
        <name>pyridoxal 5'-phosphate</name>
        <dbReference type="ChEBI" id="CHEBI:597326"/>
    </cofactor>
</comment>
<evidence type="ECO:0000256" key="7">
    <source>
        <dbReference type="ARBA" id="ARBA00022898"/>
    </source>
</evidence>
<accession>A0A1I7WPR4</accession>
<evidence type="ECO:0000313" key="11">
    <source>
        <dbReference type="WBParaSite" id="Hba_07069"/>
    </source>
</evidence>
<evidence type="ECO:0000256" key="3">
    <source>
        <dbReference type="ARBA" id="ARBA00011738"/>
    </source>
</evidence>
<dbReference type="InterPro" id="IPR004839">
    <property type="entry name" value="Aminotransferase_I/II_large"/>
</dbReference>
<dbReference type="GO" id="GO:0006532">
    <property type="term" value="P:aspartate biosynthetic process"/>
    <property type="evidence" value="ECO:0007669"/>
    <property type="project" value="TreeGrafter"/>
</dbReference>
<evidence type="ECO:0000256" key="2">
    <source>
        <dbReference type="ARBA" id="ARBA00007441"/>
    </source>
</evidence>
<dbReference type="EC" id="2.6.1.1" evidence="4"/>
<dbReference type="InterPro" id="IPR015421">
    <property type="entry name" value="PyrdxlP-dep_Trfase_major"/>
</dbReference>
<organism evidence="10 11">
    <name type="scientific">Heterorhabditis bacteriophora</name>
    <name type="common">Entomopathogenic nematode worm</name>
    <dbReference type="NCBI Taxonomy" id="37862"/>
    <lineage>
        <taxon>Eukaryota</taxon>
        <taxon>Metazoa</taxon>
        <taxon>Ecdysozoa</taxon>
        <taxon>Nematoda</taxon>
        <taxon>Chromadorea</taxon>
        <taxon>Rhabditida</taxon>
        <taxon>Rhabditina</taxon>
        <taxon>Rhabditomorpha</taxon>
        <taxon>Strongyloidea</taxon>
        <taxon>Heterorhabditidae</taxon>
        <taxon>Heterorhabditis</taxon>
    </lineage>
</organism>
<evidence type="ECO:0000259" key="9">
    <source>
        <dbReference type="Pfam" id="PF00155"/>
    </source>
</evidence>
<keyword evidence="7" id="KW-0663">Pyridoxal phosphate</keyword>
<dbReference type="Pfam" id="PF00155">
    <property type="entry name" value="Aminotran_1_2"/>
    <property type="match status" value="1"/>
</dbReference>
<evidence type="ECO:0000256" key="4">
    <source>
        <dbReference type="ARBA" id="ARBA00012753"/>
    </source>
</evidence>
<dbReference type="GO" id="GO:0005829">
    <property type="term" value="C:cytosol"/>
    <property type="evidence" value="ECO:0007669"/>
    <property type="project" value="TreeGrafter"/>
</dbReference>
<evidence type="ECO:0000313" key="10">
    <source>
        <dbReference type="Proteomes" id="UP000095283"/>
    </source>
</evidence>
<dbReference type="WBParaSite" id="Hba_07069">
    <property type="protein sequence ID" value="Hba_07069"/>
    <property type="gene ID" value="Hba_07069"/>
</dbReference>
<keyword evidence="6" id="KW-0808">Transferase</keyword>
<name>A0A1I7WPR4_HETBA</name>
<comment type="subunit">
    <text evidence="3">Homodimer.</text>
</comment>
<dbReference type="PROSITE" id="PS00105">
    <property type="entry name" value="AA_TRANSFER_CLASS_1"/>
    <property type="match status" value="1"/>
</dbReference>
<evidence type="ECO:0000256" key="8">
    <source>
        <dbReference type="ARBA" id="ARBA00030923"/>
    </source>
</evidence>
<proteinExistence type="inferred from homology"/>
<evidence type="ECO:0000256" key="1">
    <source>
        <dbReference type="ARBA" id="ARBA00001933"/>
    </source>
</evidence>
<dbReference type="GO" id="GO:0030170">
    <property type="term" value="F:pyridoxal phosphate binding"/>
    <property type="evidence" value="ECO:0007669"/>
    <property type="project" value="InterPro"/>
</dbReference>
<protein>
    <recommendedName>
        <fullName evidence="4">aspartate transaminase</fullName>
        <ecNumber evidence="4">2.6.1.1</ecNumber>
    </recommendedName>
    <alternativeName>
        <fullName evidence="8">Transaminase A</fullName>
    </alternativeName>
</protein>
<dbReference type="PANTHER" id="PTHR11879:SF55">
    <property type="entry name" value="GLUTAMATE OXALOACETATE TRANSAMINASE 1, ISOFORM B"/>
    <property type="match status" value="1"/>
</dbReference>
<evidence type="ECO:0000256" key="5">
    <source>
        <dbReference type="ARBA" id="ARBA00022576"/>
    </source>
</evidence>
<dbReference type="InterPro" id="IPR000796">
    <property type="entry name" value="Asp_trans"/>
</dbReference>
<keyword evidence="10" id="KW-1185">Reference proteome</keyword>
<dbReference type="Proteomes" id="UP000095283">
    <property type="component" value="Unplaced"/>
</dbReference>
<evidence type="ECO:0000256" key="6">
    <source>
        <dbReference type="ARBA" id="ARBA00022679"/>
    </source>
</evidence>
<dbReference type="InterPro" id="IPR015424">
    <property type="entry name" value="PyrdxlP-dep_Trfase"/>
</dbReference>
<keyword evidence="5" id="KW-0032">Aminotransferase</keyword>
<feature type="domain" description="Aminotransferase class I/classII large" evidence="9">
    <location>
        <begin position="24"/>
        <end position="110"/>
    </location>
</feature>
<dbReference type="InterPro" id="IPR004838">
    <property type="entry name" value="NHTrfase_class1_PyrdxlP-BS"/>
</dbReference>
<dbReference type="PANTHER" id="PTHR11879">
    <property type="entry name" value="ASPARTATE AMINOTRANSFERASE"/>
    <property type="match status" value="1"/>
</dbReference>
<dbReference type="AlphaFoldDB" id="A0A1I7WPR4"/>
<dbReference type="SUPFAM" id="SSF53383">
    <property type="entry name" value="PLP-dependent transferases"/>
    <property type="match status" value="1"/>
</dbReference>
<sequence length="124" mass="14009">MLIKLGIKLLHVKLVSNRYTFSFQRRNLLTFFDIAYQGFATGDPDADAWAIRHFVKQGLEVIVAQSFAKNFGLYNERVGNLTVVVNDPSVLPGIKSQMSLIIRANCRSECLVSQDSPFDGHQYK</sequence>
<dbReference type="GO" id="GO:0004069">
    <property type="term" value="F:L-aspartate:2-oxoglutarate aminotransferase activity"/>
    <property type="evidence" value="ECO:0007669"/>
    <property type="project" value="UniProtKB-EC"/>
</dbReference>